<feature type="region of interest" description="Disordered" evidence="1">
    <location>
        <begin position="112"/>
        <end position="136"/>
    </location>
</feature>
<sequence length="285" mass="32855">MPVTIRKIVYACSHELPNLSFQAPQKPSVINRIKRALTFTETIRTPSLELCPYCEREREEKAQREAELHYRPQAPIRAETSPPHGHPLPPAPRSQTIPTQPRRYNTVAARRPVSPVSPVSEMGFDSDVDSVLPPRNPYRDTNMELLREDFHARDMEERLRDSLARESPADRRARLFREEKVRKEWTARSATREYNEFIQDQAPPAARPTDLKELFIQARTPHTSIAPPKESESPRLDLRARAAKIKEEKAIKEQRTKARCQLGDSDSDLFHEDGNYYLANLKGVM</sequence>
<gene>
    <name evidence="2" type="ORF">BELL_0319g00110</name>
</gene>
<name>A0A4Z1JK44_9HELO</name>
<proteinExistence type="predicted"/>
<accession>A0A4Z1JK44</accession>
<evidence type="ECO:0000256" key="1">
    <source>
        <dbReference type="SAM" id="MobiDB-lite"/>
    </source>
</evidence>
<feature type="region of interest" description="Disordered" evidence="1">
    <location>
        <begin position="76"/>
        <end position="99"/>
    </location>
</feature>
<dbReference type="EMBL" id="PQXM01000317">
    <property type="protein sequence ID" value="TGO73948.1"/>
    <property type="molecule type" value="Genomic_DNA"/>
</dbReference>
<keyword evidence="3" id="KW-1185">Reference proteome</keyword>
<reference evidence="2 3" key="1">
    <citation type="submission" date="2017-12" db="EMBL/GenBank/DDBJ databases">
        <title>Comparative genomics of Botrytis spp.</title>
        <authorList>
            <person name="Valero-Jimenez C.A."/>
            <person name="Tapia P."/>
            <person name="Veloso J."/>
            <person name="Silva-Moreno E."/>
            <person name="Staats M."/>
            <person name="Valdes J.H."/>
            <person name="Van Kan J.A.L."/>
        </authorList>
    </citation>
    <scope>NUCLEOTIDE SEQUENCE [LARGE SCALE GENOMIC DNA]</scope>
    <source>
        <strain evidence="2 3">Be9601</strain>
    </source>
</reference>
<dbReference type="Proteomes" id="UP000297229">
    <property type="component" value="Unassembled WGS sequence"/>
</dbReference>
<comment type="caution">
    <text evidence="2">The sequence shown here is derived from an EMBL/GenBank/DDBJ whole genome shotgun (WGS) entry which is preliminary data.</text>
</comment>
<evidence type="ECO:0000313" key="3">
    <source>
        <dbReference type="Proteomes" id="UP000297229"/>
    </source>
</evidence>
<dbReference type="AlphaFoldDB" id="A0A4Z1JK44"/>
<organism evidence="2 3">
    <name type="scientific">Botrytis elliptica</name>
    <dbReference type="NCBI Taxonomy" id="278938"/>
    <lineage>
        <taxon>Eukaryota</taxon>
        <taxon>Fungi</taxon>
        <taxon>Dikarya</taxon>
        <taxon>Ascomycota</taxon>
        <taxon>Pezizomycotina</taxon>
        <taxon>Leotiomycetes</taxon>
        <taxon>Helotiales</taxon>
        <taxon>Sclerotiniaceae</taxon>
        <taxon>Botrytis</taxon>
    </lineage>
</organism>
<protein>
    <submittedName>
        <fullName evidence="2">Uncharacterized protein</fullName>
    </submittedName>
</protein>
<evidence type="ECO:0000313" key="2">
    <source>
        <dbReference type="EMBL" id="TGO73948.1"/>
    </source>
</evidence>